<organism evidence="1 2">
    <name type="scientific">Namhaeicola litoreus</name>
    <dbReference type="NCBI Taxonomy" id="1052145"/>
    <lineage>
        <taxon>Bacteria</taxon>
        <taxon>Pseudomonadati</taxon>
        <taxon>Bacteroidota</taxon>
        <taxon>Flavobacteriia</taxon>
        <taxon>Flavobacteriales</taxon>
        <taxon>Flavobacteriaceae</taxon>
        <taxon>Namhaeicola</taxon>
    </lineage>
</organism>
<dbReference type="PANTHER" id="PTHR10188:SF6">
    <property type="entry name" value="N(4)-(BETA-N-ACETYLGLUCOSAMINYL)-L-ASPARAGINASE"/>
    <property type="match status" value="1"/>
</dbReference>
<accession>A0ABW3Y3V9</accession>
<name>A0ABW3Y3V9_9FLAO</name>
<keyword evidence="2" id="KW-1185">Reference proteome</keyword>
<sequence>MKSRRDFIRIAAISSATAFVGKILANPTENLKFPKTNFNAPGPMVVSTWEHGIEANRAAWKILSNGGMAIDAVEKGVKVTESDPLITSVGLGGLPDRDGKVTLDACIMDHQSNCGAVAFLENIENPISVARKVMENTPHVMLVGKGAQDFALESGFKKVNLLTENAKKEWEAWKMSSKYKSVINIENHDTIGMLAIDGNGNLAGACTTSGMAYKMHGRVGDSPIIGAGLFVDNEIGAACATGMGEAVIRIAGSSIVVELMRQGHSPQKACEEAVKRIIQKHKNLENLQVGFLAINKSGEVGAFSVYEGFNYAVTSRDIDILKNAKYVKKLVE</sequence>
<protein>
    <submittedName>
        <fullName evidence="1">Isoaspartyl peptidase/L-asparaginase family protein</fullName>
    </submittedName>
</protein>
<dbReference type="EMBL" id="JBHTMY010000003">
    <property type="protein sequence ID" value="MFD1316521.1"/>
    <property type="molecule type" value="Genomic_DNA"/>
</dbReference>
<dbReference type="RefSeq" id="WP_377179579.1">
    <property type="nucleotide sequence ID" value="NZ_JBHTMY010000003.1"/>
</dbReference>
<dbReference type="SUPFAM" id="SSF56235">
    <property type="entry name" value="N-terminal nucleophile aminohydrolases (Ntn hydrolases)"/>
    <property type="match status" value="1"/>
</dbReference>
<reference evidence="2" key="1">
    <citation type="journal article" date="2019" name="Int. J. Syst. Evol. Microbiol.">
        <title>The Global Catalogue of Microorganisms (GCM) 10K type strain sequencing project: providing services to taxonomists for standard genome sequencing and annotation.</title>
        <authorList>
            <consortium name="The Broad Institute Genomics Platform"/>
            <consortium name="The Broad Institute Genome Sequencing Center for Infectious Disease"/>
            <person name="Wu L."/>
            <person name="Ma J."/>
        </authorList>
    </citation>
    <scope>NUCLEOTIDE SEQUENCE [LARGE SCALE GENOMIC DNA]</scope>
    <source>
        <strain evidence="2">CCUG 61485</strain>
    </source>
</reference>
<dbReference type="Pfam" id="PF01112">
    <property type="entry name" value="Asparaginase_2"/>
    <property type="match status" value="1"/>
</dbReference>
<dbReference type="Proteomes" id="UP001597201">
    <property type="component" value="Unassembled WGS sequence"/>
</dbReference>
<dbReference type="CDD" id="cd04513">
    <property type="entry name" value="Glycosylasparaginase"/>
    <property type="match status" value="1"/>
</dbReference>
<evidence type="ECO:0000313" key="2">
    <source>
        <dbReference type="Proteomes" id="UP001597201"/>
    </source>
</evidence>
<dbReference type="InterPro" id="IPR000246">
    <property type="entry name" value="Peptidase_T2"/>
</dbReference>
<gene>
    <name evidence="1" type="ORF">ACFQ39_12920</name>
</gene>
<evidence type="ECO:0000313" key="1">
    <source>
        <dbReference type="EMBL" id="MFD1316521.1"/>
    </source>
</evidence>
<dbReference type="InterPro" id="IPR029055">
    <property type="entry name" value="Ntn_hydrolases_N"/>
</dbReference>
<comment type="caution">
    <text evidence="1">The sequence shown here is derived from an EMBL/GenBank/DDBJ whole genome shotgun (WGS) entry which is preliminary data.</text>
</comment>
<dbReference type="Gene3D" id="3.60.20.30">
    <property type="entry name" value="(Glycosyl)asparaginase"/>
    <property type="match status" value="1"/>
</dbReference>
<proteinExistence type="predicted"/>
<dbReference type="PANTHER" id="PTHR10188">
    <property type="entry name" value="L-ASPARAGINASE"/>
    <property type="match status" value="1"/>
</dbReference>